<reference evidence="2 3" key="1">
    <citation type="submission" date="2022-09" db="EMBL/GenBank/DDBJ databases">
        <title>Genome sequencing of Flavivirga sp. MEBiC05379.</title>
        <authorList>
            <person name="Oh H.-M."/>
            <person name="Kwon K.K."/>
            <person name="Park M.J."/>
            <person name="Yang S.-H."/>
        </authorList>
    </citation>
    <scope>NUCLEOTIDE SEQUENCE [LARGE SCALE GENOMIC DNA]</scope>
    <source>
        <strain evidence="2 3">MEBiC05379</strain>
    </source>
</reference>
<feature type="transmembrane region" description="Helical" evidence="1">
    <location>
        <begin position="104"/>
        <end position="124"/>
    </location>
</feature>
<protein>
    <recommendedName>
        <fullName evidence="4">Glycosyltransferase RgtA/B/C/D-like domain-containing protein</fullName>
    </recommendedName>
</protein>
<feature type="transmembrane region" description="Helical" evidence="1">
    <location>
        <begin position="350"/>
        <end position="376"/>
    </location>
</feature>
<keyword evidence="1" id="KW-1133">Transmembrane helix</keyword>
<dbReference type="EMBL" id="JAODOP010000004">
    <property type="protein sequence ID" value="MEF3835064.1"/>
    <property type="molecule type" value="Genomic_DNA"/>
</dbReference>
<feature type="transmembrane region" description="Helical" evidence="1">
    <location>
        <begin position="12"/>
        <end position="33"/>
    </location>
</feature>
<sequence>MLKKTVFYLNNYTFFILVICLISIRLIFIVLYGNVTIMPDSEKYILLGEIISELNFENYSGGRTPGFSFLIAISNQNLNITIAIQIILGILGSLLFYDFVKLRLTSKIVAFWNTLFINGFVHFILYEFAILTESLTIFLMTLAFWYLEKFKLLTLRASLKHYFVLSLILSWLFFTRPVYLFIPIGLFIFVLSKCIILKQNTGLNFIKIFIIAIIPLASFYCIGSINKRNSGYFTSTTYSGLYLSQIATSFIEKAPDEDKIIRDIIIKHRDSIKPSNSDNRAMSVWFAQEELKESTKLSEQDLNYELGRISKNLFLKYPHLYLSRVFKSLISFWGYKGSLMLDHNTFNNIYFKYLILIIWKIQRYLLVVIHILFLFFSFKKLKWFFKDKPNNYDFDLFLICIVYSGAISQALLVYGPNSRFAFPFLPLIAYFVLSNLRSLEIKK</sequence>
<gene>
    <name evidence="2" type="ORF">N1F79_18170</name>
</gene>
<keyword evidence="3" id="KW-1185">Reference proteome</keyword>
<evidence type="ECO:0000313" key="3">
    <source>
        <dbReference type="Proteomes" id="UP001337305"/>
    </source>
</evidence>
<name>A0ABU7XXD0_9FLAO</name>
<feature type="transmembrane region" description="Helical" evidence="1">
    <location>
        <begin position="204"/>
        <end position="225"/>
    </location>
</feature>
<dbReference type="RefSeq" id="WP_303307366.1">
    <property type="nucleotide sequence ID" value="NZ_JAUOEO010000001.1"/>
</dbReference>
<feature type="transmembrane region" description="Helical" evidence="1">
    <location>
        <begin position="396"/>
        <end position="414"/>
    </location>
</feature>
<keyword evidence="1" id="KW-0812">Transmembrane</keyword>
<organism evidence="2 3">
    <name type="scientific">Flavivirga spongiicola</name>
    <dbReference type="NCBI Taxonomy" id="421621"/>
    <lineage>
        <taxon>Bacteria</taxon>
        <taxon>Pseudomonadati</taxon>
        <taxon>Bacteroidota</taxon>
        <taxon>Flavobacteriia</taxon>
        <taxon>Flavobacteriales</taxon>
        <taxon>Flavobacteriaceae</taxon>
        <taxon>Flavivirga</taxon>
    </lineage>
</organism>
<comment type="caution">
    <text evidence="2">The sequence shown here is derived from an EMBL/GenBank/DDBJ whole genome shotgun (WGS) entry which is preliminary data.</text>
</comment>
<keyword evidence="1" id="KW-0472">Membrane</keyword>
<feature type="transmembrane region" description="Helical" evidence="1">
    <location>
        <begin position="420"/>
        <end position="439"/>
    </location>
</feature>
<feature type="transmembrane region" description="Helical" evidence="1">
    <location>
        <begin position="78"/>
        <end position="97"/>
    </location>
</feature>
<dbReference type="Proteomes" id="UP001337305">
    <property type="component" value="Unassembled WGS sequence"/>
</dbReference>
<evidence type="ECO:0000256" key="1">
    <source>
        <dbReference type="SAM" id="Phobius"/>
    </source>
</evidence>
<evidence type="ECO:0000313" key="2">
    <source>
        <dbReference type="EMBL" id="MEF3835064.1"/>
    </source>
</evidence>
<evidence type="ECO:0008006" key="4">
    <source>
        <dbReference type="Google" id="ProtNLM"/>
    </source>
</evidence>
<proteinExistence type="predicted"/>
<accession>A0ABU7XXD0</accession>